<protein>
    <submittedName>
        <fullName evidence="2">Uncharacterized protein</fullName>
    </submittedName>
</protein>
<organism evidence="2">
    <name type="scientific">Rhizophora mucronata</name>
    <name type="common">Asiatic mangrove</name>
    <dbReference type="NCBI Taxonomy" id="61149"/>
    <lineage>
        <taxon>Eukaryota</taxon>
        <taxon>Viridiplantae</taxon>
        <taxon>Streptophyta</taxon>
        <taxon>Embryophyta</taxon>
        <taxon>Tracheophyta</taxon>
        <taxon>Spermatophyta</taxon>
        <taxon>Magnoliopsida</taxon>
        <taxon>eudicotyledons</taxon>
        <taxon>Gunneridae</taxon>
        <taxon>Pentapetalae</taxon>
        <taxon>rosids</taxon>
        <taxon>fabids</taxon>
        <taxon>Malpighiales</taxon>
        <taxon>Rhizophoraceae</taxon>
        <taxon>Rhizophora</taxon>
    </lineage>
</organism>
<accession>A0A2P2R413</accession>
<evidence type="ECO:0000256" key="1">
    <source>
        <dbReference type="SAM" id="MobiDB-lite"/>
    </source>
</evidence>
<feature type="compositionally biased region" description="Basic and acidic residues" evidence="1">
    <location>
        <begin position="14"/>
        <end position="27"/>
    </location>
</feature>
<evidence type="ECO:0000313" key="2">
    <source>
        <dbReference type="EMBL" id="MBX73941.1"/>
    </source>
</evidence>
<feature type="compositionally biased region" description="Polar residues" evidence="1">
    <location>
        <begin position="1"/>
        <end position="11"/>
    </location>
</feature>
<sequence>MTEFSPFSSHTHMGKREGREGERMGGR</sequence>
<name>A0A2P2R413_RHIMU</name>
<dbReference type="EMBL" id="GGEC01093457">
    <property type="protein sequence ID" value="MBX73941.1"/>
    <property type="molecule type" value="Transcribed_RNA"/>
</dbReference>
<feature type="region of interest" description="Disordered" evidence="1">
    <location>
        <begin position="1"/>
        <end position="27"/>
    </location>
</feature>
<reference evidence="2" key="1">
    <citation type="submission" date="2018-02" db="EMBL/GenBank/DDBJ databases">
        <title>Rhizophora mucronata_Transcriptome.</title>
        <authorList>
            <person name="Meera S.P."/>
            <person name="Sreeshan A."/>
            <person name="Augustine A."/>
        </authorList>
    </citation>
    <scope>NUCLEOTIDE SEQUENCE</scope>
    <source>
        <tissue evidence="2">Leaf</tissue>
    </source>
</reference>
<proteinExistence type="predicted"/>
<dbReference type="AlphaFoldDB" id="A0A2P2R413"/>